<reference evidence="2" key="1">
    <citation type="submission" date="2015-06" db="UniProtKB">
        <authorList>
            <consortium name="EnsemblPlants"/>
        </authorList>
    </citation>
    <scope>IDENTIFICATION</scope>
</reference>
<feature type="region of interest" description="Disordered" evidence="1">
    <location>
        <begin position="125"/>
        <end position="150"/>
    </location>
</feature>
<sequence length="150" mass="16938">MRKCTRCGGSGHFGKYCDNTVDPAFGECFNEGFDENVGQQLVATYDENDGQQPVATDEEFDEVPNDDGQQPHDFEDDPKYRPNDDPVQMMIQVRLQMVTNLLSFSAVGSKKTLKVLTTKSRREVAMSTRSTGSKVVARSSRIKHKRQHYL</sequence>
<dbReference type="AlphaFoldDB" id="M8BWC8"/>
<evidence type="ECO:0000313" key="2">
    <source>
        <dbReference type="EnsemblPlants" id="EMT29305"/>
    </source>
</evidence>
<dbReference type="GO" id="GO:0008270">
    <property type="term" value="F:zinc ion binding"/>
    <property type="evidence" value="ECO:0007669"/>
    <property type="project" value="InterPro"/>
</dbReference>
<dbReference type="InterPro" id="IPR001878">
    <property type="entry name" value="Znf_CCHC"/>
</dbReference>
<name>M8BWC8_AEGTA</name>
<feature type="compositionally biased region" description="Basic residues" evidence="1">
    <location>
        <begin position="140"/>
        <end position="150"/>
    </location>
</feature>
<organism evidence="2">
    <name type="scientific">Aegilops tauschii</name>
    <name type="common">Tausch's goatgrass</name>
    <name type="synonym">Aegilops squarrosa</name>
    <dbReference type="NCBI Taxonomy" id="37682"/>
    <lineage>
        <taxon>Eukaryota</taxon>
        <taxon>Viridiplantae</taxon>
        <taxon>Streptophyta</taxon>
        <taxon>Embryophyta</taxon>
        <taxon>Tracheophyta</taxon>
        <taxon>Spermatophyta</taxon>
        <taxon>Magnoliopsida</taxon>
        <taxon>Liliopsida</taxon>
        <taxon>Poales</taxon>
        <taxon>Poaceae</taxon>
        <taxon>BOP clade</taxon>
        <taxon>Pooideae</taxon>
        <taxon>Triticodae</taxon>
        <taxon>Triticeae</taxon>
        <taxon>Triticinae</taxon>
        <taxon>Aegilops</taxon>
    </lineage>
</organism>
<dbReference type="GO" id="GO:0003676">
    <property type="term" value="F:nucleic acid binding"/>
    <property type="evidence" value="ECO:0007669"/>
    <property type="project" value="InterPro"/>
</dbReference>
<feature type="compositionally biased region" description="Basic and acidic residues" evidence="1">
    <location>
        <begin position="69"/>
        <end position="84"/>
    </location>
</feature>
<protein>
    <submittedName>
        <fullName evidence="2">Uncharacterized protein</fullName>
    </submittedName>
</protein>
<evidence type="ECO:0000256" key="1">
    <source>
        <dbReference type="SAM" id="MobiDB-lite"/>
    </source>
</evidence>
<accession>M8BWC8</accession>
<feature type="region of interest" description="Disordered" evidence="1">
    <location>
        <begin position="43"/>
        <end position="85"/>
    </location>
</feature>
<dbReference type="EnsemblPlants" id="EMT29305">
    <property type="protein sequence ID" value="EMT29305"/>
    <property type="gene ID" value="F775_01693"/>
</dbReference>
<proteinExistence type="predicted"/>
<dbReference type="PROSITE" id="PS50158">
    <property type="entry name" value="ZF_CCHC"/>
    <property type="match status" value="1"/>
</dbReference>
<feature type="compositionally biased region" description="Acidic residues" evidence="1">
    <location>
        <begin position="56"/>
        <end position="65"/>
    </location>
</feature>